<organism evidence="8 9">
    <name type="scientific">Cricetulus griseus</name>
    <name type="common">Chinese hamster</name>
    <name type="synonym">Cricetulus barabensis griseus</name>
    <dbReference type="NCBI Taxonomy" id="10029"/>
    <lineage>
        <taxon>Eukaryota</taxon>
        <taxon>Metazoa</taxon>
        <taxon>Chordata</taxon>
        <taxon>Craniata</taxon>
        <taxon>Vertebrata</taxon>
        <taxon>Euteleostomi</taxon>
        <taxon>Mammalia</taxon>
        <taxon>Eutheria</taxon>
        <taxon>Euarchontoglires</taxon>
        <taxon>Glires</taxon>
        <taxon>Rodentia</taxon>
        <taxon>Myomorpha</taxon>
        <taxon>Muroidea</taxon>
        <taxon>Cricetidae</taxon>
        <taxon>Cricetinae</taxon>
        <taxon>Cricetulus</taxon>
    </lineage>
</organism>
<evidence type="ECO:0000256" key="7">
    <source>
        <dbReference type="ARBA" id="ARBA00035337"/>
    </source>
</evidence>
<dbReference type="GeneID" id="100754795"/>
<name>A0A9J7FDK2_CRIGR</name>
<evidence type="ECO:0000256" key="5">
    <source>
        <dbReference type="ARBA" id="ARBA00034092"/>
    </source>
</evidence>
<protein>
    <recommendedName>
        <fullName evidence="6">Large ribosomal subunit protein eL31</fullName>
    </recommendedName>
    <alternativeName>
        <fullName evidence="7">60S ribosomal protein L31</fullName>
    </alternativeName>
</protein>
<dbReference type="PANTHER" id="PTHR10956">
    <property type="entry name" value="60S RIBOSOMAL PROTEIN L31"/>
    <property type="match status" value="1"/>
</dbReference>
<evidence type="ECO:0000256" key="6">
    <source>
        <dbReference type="ARBA" id="ARBA00035230"/>
    </source>
</evidence>
<gene>
    <name evidence="9" type="primary">LOC100754795</name>
</gene>
<dbReference type="InterPro" id="IPR023621">
    <property type="entry name" value="Ribosomal_eL31_dom_sf"/>
</dbReference>
<evidence type="ECO:0000313" key="9">
    <source>
        <dbReference type="RefSeq" id="XP_027254506.1"/>
    </source>
</evidence>
<dbReference type="GO" id="GO:0003735">
    <property type="term" value="F:structural constituent of ribosome"/>
    <property type="evidence" value="ECO:0007669"/>
    <property type="project" value="InterPro"/>
</dbReference>
<evidence type="ECO:0000256" key="3">
    <source>
        <dbReference type="ARBA" id="ARBA00022980"/>
    </source>
</evidence>
<dbReference type="CDD" id="cd00463">
    <property type="entry name" value="Ribosomal_L31e"/>
    <property type="match status" value="1"/>
</dbReference>
<dbReference type="RefSeq" id="XP_027254506.1">
    <property type="nucleotide sequence ID" value="XM_027398705.1"/>
</dbReference>
<keyword evidence="4" id="KW-0687">Ribonucleoprotein</keyword>
<evidence type="ECO:0000256" key="1">
    <source>
        <dbReference type="ARBA" id="ARBA00010808"/>
    </source>
</evidence>
<evidence type="ECO:0000313" key="8">
    <source>
        <dbReference type="Proteomes" id="UP001108280"/>
    </source>
</evidence>
<dbReference type="Gene3D" id="3.10.440.10">
    <property type="match status" value="1"/>
</dbReference>
<dbReference type="SMART" id="SM01380">
    <property type="entry name" value="Ribosomal_L31e"/>
    <property type="match status" value="1"/>
</dbReference>
<reference evidence="8" key="2">
    <citation type="journal article" date="2020" name="Biotechnol. Bioeng.">
        <title>Chromosome-scale scaffolds for the Chinese hamster reference genome assembly to facilitate the study of the CHO epigenome.</title>
        <authorList>
            <person name="Hilliard W."/>
            <person name="MacDonald M."/>
            <person name="Lee K.H."/>
        </authorList>
    </citation>
    <scope>NUCLEOTIDE SEQUENCE [LARGE SCALE GENOMIC DNA]</scope>
    <source>
        <strain evidence="8">17A/GY</strain>
    </source>
</reference>
<dbReference type="OrthoDB" id="9739313at2759"/>
<sequence length="120" mass="13676">MAPAKKGGEKGCSAINEEVTQEYIINIHKCIHGVGFKKPAPLVLRKIWKFAIKEMRTPDVHIDTRLSKAIWVKGIRNVPYCICLCLFRNCNEDEDSLNKLYTLVTYMLPPHSKSTDSPCR</sequence>
<evidence type="ECO:0000256" key="4">
    <source>
        <dbReference type="ARBA" id="ARBA00023274"/>
    </source>
</evidence>
<comment type="similarity">
    <text evidence="1">Belongs to the eukaryotic ribosomal protein eL31 family.</text>
</comment>
<reference evidence="8" key="1">
    <citation type="journal article" date="2018" name="Biotechnol. Bioeng.">
        <title>A reference genome of the Chinese hamster based on a hybrid assembly strategy.</title>
        <authorList>
            <person name="Rupp O."/>
            <person name="MacDonald M.L."/>
            <person name="Li S."/>
            <person name="Dhiman H."/>
            <person name="Polson S."/>
            <person name="Griep S."/>
            <person name="Heffner K."/>
            <person name="Hernandez I."/>
            <person name="Brinkrolf K."/>
            <person name="Jadhav V."/>
            <person name="Samoudi M."/>
            <person name="Hao H."/>
            <person name="Kingham B."/>
            <person name="Goesmann A."/>
            <person name="Betenbaugh M.J."/>
            <person name="Lewis N.E."/>
            <person name="Borth N."/>
            <person name="Lee K.H."/>
        </authorList>
    </citation>
    <scope>NUCLEOTIDE SEQUENCE [LARGE SCALE GENOMIC DNA]</scope>
    <source>
        <strain evidence="8">17A/GY</strain>
    </source>
</reference>
<keyword evidence="3" id="KW-0689">Ribosomal protein</keyword>
<dbReference type="RefSeq" id="XP_016830861.1">
    <property type="nucleotide sequence ID" value="XM_016975372.1"/>
</dbReference>
<dbReference type="Pfam" id="PF01198">
    <property type="entry name" value="Ribosomal_L31e"/>
    <property type="match status" value="1"/>
</dbReference>
<proteinExistence type="inferred from homology"/>
<accession>A0A9J7FDK2</accession>
<evidence type="ECO:0000256" key="2">
    <source>
        <dbReference type="ARBA" id="ARBA00011133"/>
    </source>
</evidence>
<dbReference type="GO" id="GO:0002181">
    <property type="term" value="P:cytoplasmic translation"/>
    <property type="evidence" value="ECO:0007669"/>
    <property type="project" value="TreeGrafter"/>
</dbReference>
<dbReference type="FunFam" id="3.10.440.10:FF:000001">
    <property type="entry name" value="60S ribosomal protein L31"/>
    <property type="match status" value="1"/>
</dbReference>
<dbReference type="PANTHER" id="PTHR10956:SF4">
    <property type="entry name" value="LARGE RIBOSOMAL SUBUNIT PROTEIN EL31"/>
    <property type="match status" value="1"/>
</dbReference>
<dbReference type="GO" id="GO:0022625">
    <property type="term" value="C:cytosolic large ribosomal subunit"/>
    <property type="evidence" value="ECO:0007669"/>
    <property type="project" value="TreeGrafter"/>
</dbReference>
<dbReference type="Proteomes" id="UP001108280">
    <property type="component" value="Chromosome 2"/>
</dbReference>
<reference evidence="9" key="3">
    <citation type="submission" date="2025-08" db="UniProtKB">
        <authorList>
            <consortium name="RefSeq"/>
        </authorList>
    </citation>
    <scope>IDENTIFICATION</scope>
    <source>
        <strain evidence="9">17A/GY</strain>
        <tissue evidence="9">Liver</tissue>
    </source>
</reference>
<comment type="function">
    <text evidence="5">Component of the large ribosomal subunit. The ribosome is a large ribonucleoprotein complex responsible for the synthesis of proteins in the cell.</text>
</comment>
<dbReference type="KEGG" id="cge:100754795"/>
<dbReference type="SUPFAM" id="SSF54575">
    <property type="entry name" value="Ribosomal protein L31e"/>
    <property type="match status" value="1"/>
</dbReference>
<comment type="subunit">
    <text evidence="2">Component of the large ribosomal subunit.</text>
</comment>
<keyword evidence="8" id="KW-1185">Reference proteome</keyword>
<dbReference type="InterPro" id="IPR000054">
    <property type="entry name" value="Ribosomal_eL31"/>
</dbReference>
<dbReference type="AlphaFoldDB" id="A0A9J7FDK2"/>